<dbReference type="InterPro" id="IPR000182">
    <property type="entry name" value="GNAT_dom"/>
</dbReference>
<dbReference type="EMBL" id="VSSQ01046751">
    <property type="protein sequence ID" value="MPN00714.1"/>
    <property type="molecule type" value="Genomic_DNA"/>
</dbReference>
<dbReference type="PROSITE" id="PS51186">
    <property type="entry name" value="GNAT"/>
    <property type="match status" value="1"/>
</dbReference>
<accession>A0A645EJ25</accession>
<dbReference type="CDD" id="cd04301">
    <property type="entry name" value="NAT_SF"/>
    <property type="match status" value="1"/>
</dbReference>
<evidence type="ECO:0000256" key="3">
    <source>
        <dbReference type="ARBA" id="ARBA00022679"/>
    </source>
</evidence>
<evidence type="ECO:0000313" key="6">
    <source>
        <dbReference type="EMBL" id="MPN00714.1"/>
    </source>
</evidence>
<comment type="caution">
    <text evidence="6">The sequence shown here is derived from an EMBL/GenBank/DDBJ whole genome shotgun (WGS) entry which is preliminary data.</text>
</comment>
<dbReference type="SUPFAM" id="SSF55729">
    <property type="entry name" value="Acyl-CoA N-acyltransferases (Nat)"/>
    <property type="match status" value="1"/>
</dbReference>
<proteinExistence type="inferred from homology"/>
<dbReference type="InterPro" id="IPR006464">
    <property type="entry name" value="AcTrfase_RimI/Ard1"/>
</dbReference>
<reference evidence="6" key="1">
    <citation type="submission" date="2019-08" db="EMBL/GenBank/DDBJ databases">
        <authorList>
            <person name="Kucharzyk K."/>
            <person name="Murdoch R.W."/>
            <person name="Higgins S."/>
            <person name="Loffler F."/>
        </authorList>
    </citation>
    <scope>NUCLEOTIDE SEQUENCE</scope>
</reference>
<dbReference type="Gene3D" id="3.40.630.30">
    <property type="match status" value="1"/>
</dbReference>
<keyword evidence="2" id="KW-0963">Cytoplasm</keyword>
<dbReference type="PANTHER" id="PTHR43420:SF44">
    <property type="entry name" value="ACETYLTRANSFERASE YPEA"/>
    <property type="match status" value="1"/>
</dbReference>
<evidence type="ECO:0000256" key="2">
    <source>
        <dbReference type="ARBA" id="ARBA00022490"/>
    </source>
</evidence>
<dbReference type="InterPro" id="IPR050680">
    <property type="entry name" value="YpeA/RimI_acetyltransf"/>
</dbReference>
<dbReference type="PANTHER" id="PTHR43420">
    <property type="entry name" value="ACETYLTRANSFERASE"/>
    <property type="match status" value="1"/>
</dbReference>
<evidence type="ECO:0000256" key="4">
    <source>
        <dbReference type="ARBA" id="ARBA00023315"/>
    </source>
</evidence>
<evidence type="ECO:0000259" key="5">
    <source>
        <dbReference type="PROSITE" id="PS51186"/>
    </source>
</evidence>
<dbReference type="Pfam" id="PF00583">
    <property type="entry name" value="Acetyltransf_1"/>
    <property type="match status" value="1"/>
</dbReference>
<dbReference type="NCBIfam" id="TIGR01575">
    <property type="entry name" value="rimI"/>
    <property type="match status" value="1"/>
</dbReference>
<name>A0A645EJ25_9ZZZZ</name>
<comment type="similarity">
    <text evidence="1">Belongs to the acetyltransferase family. RimI subfamily.</text>
</comment>
<dbReference type="GO" id="GO:0008999">
    <property type="term" value="F:protein-N-terminal-alanine acetyltransferase activity"/>
    <property type="evidence" value="ECO:0007669"/>
    <property type="project" value="UniProtKB-EC"/>
</dbReference>
<dbReference type="EC" id="2.3.1.267" evidence="6"/>
<gene>
    <name evidence="6" type="primary">rimI_19</name>
    <name evidence="6" type="ORF">SDC9_147910</name>
</gene>
<protein>
    <submittedName>
        <fullName evidence="6">Ribosomal-protein-alanine acetyltransferase</fullName>
        <ecNumber evidence="6">2.3.1.267</ecNumber>
    </submittedName>
</protein>
<keyword evidence="4 6" id="KW-0012">Acyltransferase</keyword>
<sequence length="169" mass="19179">MNPPPADLAIQIRKMQLEDLDRVVEIDHASFSLPWPRSSFVFELKENEASRCWVAEVVDPNGQPTLAGLLVSWLIVDELHIATIATAAEYRRHHIGRRLMVHGLSEAMQEGAVVSFLEVRRSNIAAQALYTRLGYQEDAIRPRYYQDNNEDAILMSLQPINPALFDLRG</sequence>
<keyword evidence="3 6" id="KW-0808">Transferase</keyword>
<evidence type="ECO:0000256" key="1">
    <source>
        <dbReference type="ARBA" id="ARBA00005395"/>
    </source>
</evidence>
<organism evidence="6">
    <name type="scientific">bioreactor metagenome</name>
    <dbReference type="NCBI Taxonomy" id="1076179"/>
    <lineage>
        <taxon>unclassified sequences</taxon>
        <taxon>metagenomes</taxon>
        <taxon>ecological metagenomes</taxon>
    </lineage>
</organism>
<feature type="domain" description="N-acetyltransferase" evidence="5">
    <location>
        <begin position="10"/>
        <end position="160"/>
    </location>
</feature>
<dbReference type="AlphaFoldDB" id="A0A645EJ25"/>
<dbReference type="InterPro" id="IPR016181">
    <property type="entry name" value="Acyl_CoA_acyltransferase"/>
</dbReference>